<proteinExistence type="predicted"/>
<protein>
    <submittedName>
        <fullName evidence="1">Uncharacterized protein</fullName>
    </submittedName>
</protein>
<name>A0ABS0Q0M5_9BRAD</name>
<sequence length="60" mass="6337">MKISSQAALASLLAGSTGFIRALSDIAVAAPTSAAHWSSKIVQVDIIMRQLRDALGRTRN</sequence>
<evidence type="ECO:0000313" key="1">
    <source>
        <dbReference type="EMBL" id="MBH5402662.1"/>
    </source>
</evidence>
<dbReference type="Proteomes" id="UP000807370">
    <property type="component" value="Unassembled WGS sequence"/>
</dbReference>
<dbReference type="EMBL" id="JACCHP010000032">
    <property type="protein sequence ID" value="MBH5402662.1"/>
    <property type="molecule type" value="Genomic_DNA"/>
</dbReference>
<reference evidence="1 2" key="1">
    <citation type="submission" date="2020-07" db="EMBL/GenBank/DDBJ databases">
        <title>Bradyrhizobium diversity isolated from nodules of indigenous legumes of Western Australia.</title>
        <authorList>
            <person name="Klepa M.S."/>
        </authorList>
    </citation>
    <scope>NUCLEOTIDE SEQUENCE [LARGE SCALE GENOMIC DNA]</scope>
    <source>
        <strain evidence="1 2">CNPSo 4010</strain>
    </source>
</reference>
<dbReference type="RefSeq" id="WP_197963706.1">
    <property type="nucleotide sequence ID" value="NZ_JACCHP010000032.1"/>
</dbReference>
<gene>
    <name evidence="1" type="ORF">HZZ13_33440</name>
</gene>
<accession>A0ABS0Q0M5</accession>
<organism evidence="1 2">
    <name type="scientific">Bradyrhizobium agreste</name>
    <dbReference type="NCBI Taxonomy" id="2751811"/>
    <lineage>
        <taxon>Bacteria</taxon>
        <taxon>Pseudomonadati</taxon>
        <taxon>Pseudomonadota</taxon>
        <taxon>Alphaproteobacteria</taxon>
        <taxon>Hyphomicrobiales</taxon>
        <taxon>Nitrobacteraceae</taxon>
        <taxon>Bradyrhizobium</taxon>
    </lineage>
</organism>
<comment type="caution">
    <text evidence="1">The sequence shown here is derived from an EMBL/GenBank/DDBJ whole genome shotgun (WGS) entry which is preliminary data.</text>
</comment>
<evidence type="ECO:0000313" key="2">
    <source>
        <dbReference type="Proteomes" id="UP000807370"/>
    </source>
</evidence>
<keyword evidence="2" id="KW-1185">Reference proteome</keyword>